<keyword evidence="1" id="KW-0677">Repeat</keyword>
<dbReference type="PROSITE" id="PS50088">
    <property type="entry name" value="ANK_REPEAT"/>
    <property type="match status" value="1"/>
</dbReference>
<evidence type="ECO:0000256" key="1">
    <source>
        <dbReference type="ARBA" id="ARBA00022737"/>
    </source>
</evidence>
<dbReference type="InterPro" id="IPR002110">
    <property type="entry name" value="Ankyrin_rpt"/>
</dbReference>
<dbReference type="GO" id="GO:0085020">
    <property type="term" value="P:protein K6-linked ubiquitination"/>
    <property type="evidence" value="ECO:0007669"/>
    <property type="project" value="TreeGrafter"/>
</dbReference>
<dbReference type="GO" id="GO:0004842">
    <property type="term" value="F:ubiquitin-protein transferase activity"/>
    <property type="evidence" value="ECO:0007669"/>
    <property type="project" value="TreeGrafter"/>
</dbReference>
<dbReference type="Proteomes" id="UP000438448">
    <property type="component" value="Unassembled WGS sequence"/>
</dbReference>
<dbReference type="PROSITE" id="PS50297">
    <property type="entry name" value="ANK_REP_REGION"/>
    <property type="match status" value="1"/>
</dbReference>
<dbReference type="OrthoDB" id="9812708at2"/>
<reference evidence="4 5" key="1">
    <citation type="submission" date="2019-10" db="EMBL/GenBank/DDBJ databases">
        <title>Nocardia macrotermitis sp. nov. and Nocardia aurantia sp. nov., isolated from the gut of fungus growing-termite Macrotermes natalensis.</title>
        <authorList>
            <person name="Benndorf R."/>
            <person name="Schwitalla J."/>
            <person name="Martin K."/>
            <person name="De Beer W."/>
            <person name="Kaster A.-K."/>
            <person name="Vollmers J."/>
            <person name="Poulsen M."/>
            <person name="Beemelmanns C."/>
        </authorList>
    </citation>
    <scope>NUCLEOTIDE SEQUENCE [LARGE SCALE GENOMIC DNA]</scope>
    <source>
        <strain evidence="4 5">RB20</strain>
    </source>
</reference>
<evidence type="ECO:0000256" key="2">
    <source>
        <dbReference type="ARBA" id="ARBA00023043"/>
    </source>
</evidence>
<sequence>MTELDEYGRSALHYAALDGDLTDVERLLASEEVNFPDSAGWTPLHFAASRGRPDVVERLLDAGADIDALTERGMPAIYWAAVAPTGDPVQTIRILRARGADPTRKTMTDKYGYFPPRSPLDHIADPNAKGNPAIVAEFADLLDE</sequence>
<dbReference type="PANTHER" id="PTHR24171">
    <property type="entry name" value="ANKYRIN REPEAT DOMAIN-CONTAINING PROTEIN 39-RELATED"/>
    <property type="match status" value="1"/>
</dbReference>
<evidence type="ECO:0000313" key="5">
    <source>
        <dbReference type="Proteomes" id="UP000438448"/>
    </source>
</evidence>
<keyword evidence="2 3" id="KW-0040">ANK repeat</keyword>
<protein>
    <recommendedName>
        <fullName evidence="6">Ankyrin repeat domain-containing protein</fullName>
    </recommendedName>
</protein>
<comment type="caution">
    <text evidence="4">The sequence shown here is derived from an EMBL/GenBank/DDBJ whole genome shotgun (WGS) entry which is preliminary data.</text>
</comment>
<dbReference type="RefSeq" id="WP_153413808.1">
    <property type="nucleotide sequence ID" value="NZ_WEGK01000013.1"/>
</dbReference>
<gene>
    <name evidence="4" type="ORF">NRB20_54050</name>
</gene>
<proteinExistence type="predicted"/>
<dbReference type="PRINTS" id="PR01415">
    <property type="entry name" value="ANKYRIN"/>
</dbReference>
<dbReference type="SUPFAM" id="SSF48403">
    <property type="entry name" value="Ankyrin repeat"/>
    <property type="match status" value="1"/>
</dbReference>
<dbReference type="SMART" id="SM00248">
    <property type="entry name" value="ANK"/>
    <property type="match status" value="3"/>
</dbReference>
<evidence type="ECO:0008006" key="6">
    <source>
        <dbReference type="Google" id="ProtNLM"/>
    </source>
</evidence>
<evidence type="ECO:0000256" key="3">
    <source>
        <dbReference type="PROSITE-ProRule" id="PRU00023"/>
    </source>
</evidence>
<name>A0A7K0D941_9NOCA</name>
<dbReference type="InterPro" id="IPR036770">
    <property type="entry name" value="Ankyrin_rpt-contain_sf"/>
</dbReference>
<dbReference type="AlphaFoldDB" id="A0A7K0D941"/>
<accession>A0A7K0D941</accession>
<feature type="repeat" description="ANK" evidence="3">
    <location>
        <begin position="39"/>
        <end position="71"/>
    </location>
</feature>
<dbReference type="PANTHER" id="PTHR24171:SF8">
    <property type="entry name" value="BRCA1-ASSOCIATED RING DOMAIN PROTEIN 1"/>
    <property type="match status" value="1"/>
</dbReference>
<dbReference type="Pfam" id="PF12796">
    <property type="entry name" value="Ank_2"/>
    <property type="match status" value="1"/>
</dbReference>
<dbReference type="EMBL" id="WEGK01000013">
    <property type="protein sequence ID" value="MQY22290.1"/>
    <property type="molecule type" value="Genomic_DNA"/>
</dbReference>
<evidence type="ECO:0000313" key="4">
    <source>
        <dbReference type="EMBL" id="MQY22290.1"/>
    </source>
</evidence>
<dbReference type="Gene3D" id="1.25.40.20">
    <property type="entry name" value="Ankyrin repeat-containing domain"/>
    <property type="match status" value="1"/>
</dbReference>
<keyword evidence="5" id="KW-1185">Reference proteome</keyword>
<organism evidence="4 5">
    <name type="scientific">Nocardia macrotermitis</name>
    <dbReference type="NCBI Taxonomy" id="2585198"/>
    <lineage>
        <taxon>Bacteria</taxon>
        <taxon>Bacillati</taxon>
        <taxon>Actinomycetota</taxon>
        <taxon>Actinomycetes</taxon>
        <taxon>Mycobacteriales</taxon>
        <taxon>Nocardiaceae</taxon>
        <taxon>Nocardia</taxon>
    </lineage>
</organism>